<reference evidence="2 3" key="1">
    <citation type="submission" date="2017-07" db="EMBL/GenBank/DDBJ databases">
        <title>Sandarakinorhabdus cyanobacteriorum sp. nov., a novel bacterium isolated from cyanobacterial aggregates in a eutrophic lake.</title>
        <authorList>
            <person name="Cai H."/>
        </authorList>
    </citation>
    <scope>NUCLEOTIDE SEQUENCE [LARGE SCALE GENOMIC DNA]</scope>
    <source>
        <strain evidence="2 3">TH057</strain>
    </source>
</reference>
<gene>
    <name evidence="2" type="ORF">CHU93_06190</name>
</gene>
<evidence type="ECO:0000259" key="1">
    <source>
        <dbReference type="PROSITE" id="PS51186"/>
    </source>
</evidence>
<dbReference type="InterPro" id="IPR000182">
    <property type="entry name" value="GNAT_dom"/>
</dbReference>
<feature type="domain" description="N-acetyltransferase" evidence="1">
    <location>
        <begin position="12"/>
        <end position="173"/>
    </location>
</feature>
<name>A0A255YNT4_9SPHN</name>
<dbReference type="Pfam" id="PF13302">
    <property type="entry name" value="Acetyltransf_3"/>
    <property type="match status" value="1"/>
</dbReference>
<dbReference type="GO" id="GO:0016747">
    <property type="term" value="F:acyltransferase activity, transferring groups other than amino-acyl groups"/>
    <property type="evidence" value="ECO:0007669"/>
    <property type="project" value="InterPro"/>
</dbReference>
<dbReference type="OrthoDB" id="6293260at2"/>
<dbReference type="EMBL" id="NOXT01000098">
    <property type="protein sequence ID" value="OYQ30848.1"/>
    <property type="molecule type" value="Genomic_DNA"/>
</dbReference>
<keyword evidence="3" id="KW-1185">Reference proteome</keyword>
<proteinExistence type="predicted"/>
<evidence type="ECO:0000313" key="3">
    <source>
        <dbReference type="Proteomes" id="UP000216991"/>
    </source>
</evidence>
<dbReference type="InterPro" id="IPR016181">
    <property type="entry name" value="Acyl_CoA_acyltransferase"/>
</dbReference>
<dbReference type="AlphaFoldDB" id="A0A255YNT4"/>
<accession>A0A255YNT4</accession>
<dbReference type="Proteomes" id="UP000216991">
    <property type="component" value="Unassembled WGS sequence"/>
</dbReference>
<dbReference type="InterPro" id="IPR051531">
    <property type="entry name" value="N-acetyltransferase"/>
</dbReference>
<organism evidence="2 3">
    <name type="scientific">Sandarakinorhabdus cyanobacteriorum</name>
    <dbReference type="NCBI Taxonomy" id="1981098"/>
    <lineage>
        <taxon>Bacteria</taxon>
        <taxon>Pseudomonadati</taxon>
        <taxon>Pseudomonadota</taxon>
        <taxon>Alphaproteobacteria</taxon>
        <taxon>Sphingomonadales</taxon>
        <taxon>Sphingosinicellaceae</taxon>
        <taxon>Sandarakinorhabdus</taxon>
    </lineage>
</organism>
<sequence length="174" mass="19504">MSAFPVLTSDRLVLRPHRLDDFDRLAAMWAHPVVVTHFGGKPFNREDSWNRLLRYAGHWPLMGYGMWAVTLRQEDVHLGDVGFLHGERTGVDPFGCPEAAWAFHPEAQGQGYASEAVACALNWADTRFDRTVAMINPGNAASIAVARRCGFGIYAEATYREEPVGLWERLRTTS</sequence>
<evidence type="ECO:0000313" key="2">
    <source>
        <dbReference type="EMBL" id="OYQ30848.1"/>
    </source>
</evidence>
<dbReference type="PROSITE" id="PS51186">
    <property type="entry name" value="GNAT"/>
    <property type="match status" value="1"/>
</dbReference>
<dbReference type="RefSeq" id="WP_094473247.1">
    <property type="nucleotide sequence ID" value="NZ_NOXT01000098.1"/>
</dbReference>
<dbReference type="PANTHER" id="PTHR43792">
    <property type="entry name" value="GNAT FAMILY, PUTATIVE (AFU_ORTHOLOGUE AFUA_3G00765)-RELATED-RELATED"/>
    <property type="match status" value="1"/>
</dbReference>
<dbReference type="PANTHER" id="PTHR43792:SF16">
    <property type="entry name" value="N-ACETYLTRANSFERASE DOMAIN-CONTAINING PROTEIN"/>
    <property type="match status" value="1"/>
</dbReference>
<protein>
    <recommendedName>
        <fullName evidence="1">N-acetyltransferase domain-containing protein</fullName>
    </recommendedName>
</protein>
<dbReference type="SUPFAM" id="SSF55729">
    <property type="entry name" value="Acyl-CoA N-acyltransferases (Nat)"/>
    <property type="match status" value="1"/>
</dbReference>
<comment type="caution">
    <text evidence="2">The sequence shown here is derived from an EMBL/GenBank/DDBJ whole genome shotgun (WGS) entry which is preliminary data.</text>
</comment>
<dbReference type="Gene3D" id="3.40.630.30">
    <property type="match status" value="1"/>
</dbReference>